<dbReference type="EMBL" id="JAGXEW010000001">
    <property type="protein sequence ID" value="KAK1175737.1"/>
    <property type="molecule type" value="Genomic_DNA"/>
</dbReference>
<sequence length="1106" mass="125276">MAWVKFFRKPGGNLGKTYQPGSMLSLAPTKGLLNEPGQNSCFLNSAVQVLWHLDIFRRSLRQLPGHVCLDDACIFCALKSIFIQFQHSRERALPSDVLRNALAESFKDEHRFQLGFMDDAAECFENILERIHFHIVPECEKDMCTSKSCITHQKFAMTLYEQSVCRSCGASSDPLPFTEFVHYVSTTALCNQVVKMMERNERLKSDMFGELLQAASTVGDFRNCPSNCGQRIKIQRVLMNCPEIVTIGFVWDTENSDLTEEVIRSLGPHIYLSGLFYRVTDEQAKRSELHLVGMICYSSRHYCAFAYHTKSSKWVFFDDATVKEVGSKWKDVVTKCIRGHFQPLLLFYANPEGTAVSTEDALQQATLWSHYKSLNGDLSDITAKKLDLPKENGIGPFSNQSSFKQKLQHTSNSGFSRGNGQTNSGRVQVKVNPGDPKSKFREISKECAQKAGEVRSQKKEFERGQRRQDSGRHTDMFPDSRPYCKSASPPTENGFKQYIDQRLYSSQGKGSSCQARSSHEPRLPASRVQVLPGLPTHSKSRNEFTSGYDTDSSQEYRERSGGSRNKSRAWKPIRETLNVDSIFNMTEKRQHSPRRKLPNESERTQYDREHLFNHWPKEERKQKSLMTIYEDELKQETGSKSSLESEGKGNPDKEKTKGGVNLKVRNDNCQMQRTESGYESSDRLSNGSTNLDSPVVENFKSKELKCIPEAERSKDQLQPISADFQTDNMHSSFSYGASEKDYSPQDIYLQKPSPCSQRRHAFRKSSDHAGRTFFSDVDPVFLEQIRSEGEHGGSYKYRNTSHLQYGEKTSSTEWNSADVPLNSEYTGSDKNETASPTLPLKSAVTSSLVSGHPQHKDIRTAVPRTDATYAVSSVPRSHSKFSPVQMHGQIATYGLQKNENYDVSESLSQNVGPPLSPKKYAQKTWLHSEDNRSAFNRRPSSMDPLGSYPHDTSKILRTPPQKFKFEDSHQLNHKRSEVAVQPKQCKSGFYGQERLDLSENVTDNKPKPTANSKGSNEGVMLTTYFSVDSCMTDTYRIKYHHQRSPLYMKDGSARVRGEQTSSSESELGDASHPDPHEHHLTGYAVNKPTARWNPVTPRGMNEKGYF</sequence>
<name>A0AAD8LV12_ACIOX</name>
<evidence type="ECO:0000259" key="5">
    <source>
        <dbReference type="PROSITE" id="PS50235"/>
    </source>
</evidence>
<dbReference type="Gene3D" id="3.90.70.10">
    <property type="entry name" value="Cysteine proteinases"/>
    <property type="match status" value="1"/>
</dbReference>
<feature type="compositionally biased region" description="Basic and acidic residues" evidence="4">
    <location>
        <begin position="436"/>
        <end position="478"/>
    </location>
</feature>
<gene>
    <name evidence="6" type="primary">USP53</name>
    <name evidence="6" type="ORF">AOXY_G434</name>
</gene>
<dbReference type="FunFam" id="3.90.70.10:FF:000041">
    <property type="entry name" value="Inactive ubiquitin carboxyl-terminal hydrolase 53"/>
    <property type="match status" value="1"/>
</dbReference>
<dbReference type="PANTHER" id="PTHR22975">
    <property type="entry name" value="UBIQUITIN SPECIFIC PROTEINASE"/>
    <property type="match status" value="1"/>
</dbReference>
<feature type="compositionally biased region" description="Basic and acidic residues" evidence="4">
    <location>
        <begin position="996"/>
        <end position="1006"/>
    </location>
</feature>
<feature type="compositionally biased region" description="Polar residues" evidence="4">
    <location>
        <begin position="397"/>
        <end position="426"/>
    </location>
</feature>
<accession>A0AAD8LV12</accession>
<protein>
    <submittedName>
        <fullName evidence="6">Inactive ubiquitin carboxyl-terminal hydrolase 53-like isoform X1</fullName>
    </submittedName>
</protein>
<feature type="compositionally biased region" description="Basic and acidic residues" evidence="4">
    <location>
        <begin position="1069"/>
        <end position="1080"/>
    </location>
</feature>
<dbReference type="GO" id="GO:0016579">
    <property type="term" value="P:protein deubiquitination"/>
    <property type="evidence" value="ECO:0007669"/>
    <property type="project" value="InterPro"/>
</dbReference>
<dbReference type="InterPro" id="IPR038765">
    <property type="entry name" value="Papain-like_cys_pep_sf"/>
</dbReference>
<feature type="compositionally biased region" description="Polar residues" evidence="4">
    <location>
        <begin position="543"/>
        <end position="553"/>
    </location>
</feature>
<dbReference type="CDD" id="cd02257">
    <property type="entry name" value="Peptidase_C19"/>
    <property type="match status" value="1"/>
</dbReference>
<keyword evidence="7" id="KW-1185">Reference proteome</keyword>
<reference evidence="6" key="1">
    <citation type="submission" date="2022-02" db="EMBL/GenBank/DDBJ databases">
        <title>Atlantic sturgeon de novo genome assembly.</title>
        <authorList>
            <person name="Stock M."/>
            <person name="Klopp C."/>
            <person name="Guiguen Y."/>
            <person name="Cabau C."/>
            <person name="Parinello H."/>
            <person name="Santidrian Yebra-Pimentel E."/>
            <person name="Kuhl H."/>
            <person name="Dirks R.P."/>
            <person name="Guessner J."/>
            <person name="Wuertz S."/>
            <person name="Du K."/>
            <person name="Schartl M."/>
        </authorList>
    </citation>
    <scope>NUCLEOTIDE SEQUENCE</scope>
    <source>
        <strain evidence="6">STURGEONOMICS-FGT-2020</strain>
        <tissue evidence="6">Whole blood</tissue>
    </source>
</reference>
<dbReference type="GO" id="GO:0005911">
    <property type="term" value="C:cell-cell junction"/>
    <property type="evidence" value="ECO:0007669"/>
    <property type="project" value="TreeGrafter"/>
</dbReference>
<evidence type="ECO:0000256" key="4">
    <source>
        <dbReference type="SAM" id="MobiDB-lite"/>
    </source>
</evidence>
<evidence type="ECO:0000256" key="3">
    <source>
        <dbReference type="ARBA" id="ARBA00022801"/>
    </source>
</evidence>
<comment type="caution">
    <text evidence="6">The sequence shown here is derived from an EMBL/GenBank/DDBJ whole genome shotgun (WGS) entry which is preliminary data.</text>
</comment>
<dbReference type="InterPro" id="IPR001394">
    <property type="entry name" value="Peptidase_C19_UCH"/>
</dbReference>
<dbReference type="InterPro" id="IPR052398">
    <property type="entry name" value="Ubiquitin_hydrolase_53/54"/>
</dbReference>
<feature type="compositionally biased region" description="Basic and acidic residues" evidence="4">
    <location>
        <begin position="597"/>
        <end position="618"/>
    </location>
</feature>
<proteinExistence type="inferred from homology"/>
<feature type="region of interest" description="Disordered" evidence="4">
    <location>
        <begin position="996"/>
        <end position="1016"/>
    </location>
</feature>
<keyword evidence="2" id="KW-0833">Ubl conjugation pathway</keyword>
<dbReference type="Pfam" id="PF00443">
    <property type="entry name" value="UCH"/>
    <property type="match status" value="1"/>
</dbReference>
<dbReference type="PANTHER" id="PTHR22975:SF6">
    <property type="entry name" value="INACTIVE UBIQUITIN CARBOXYL-TERMINAL HYDROLASE 53"/>
    <property type="match status" value="1"/>
</dbReference>
<dbReference type="GO" id="GO:0004843">
    <property type="term" value="F:cysteine-type deubiquitinase activity"/>
    <property type="evidence" value="ECO:0007669"/>
    <property type="project" value="InterPro"/>
</dbReference>
<dbReference type="GO" id="GO:0007605">
    <property type="term" value="P:sensory perception of sound"/>
    <property type="evidence" value="ECO:0007669"/>
    <property type="project" value="TreeGrafter"/>
</dbReference>
<feature type="region of interest" description="Disordered" evidence="4">
    <location>
        <begin position="634"/>
        <end position="694"/>
    </location>
</feature>
<organism evidence="6 7">
    <name type="scientific">Acipenser oxyrinchus oxyrinchus</name>
    <dbReference type="NCBI Taxonomy" id="40147"/>
    <lineage>
        <taxon>Eukaryota</taxon>
        <taxon>Metazoa</taxon>
        <taxon>Chordata</taxon>
        <taxon>Craniata</taxon>
        <taxon>Vertebrata</taxon>
        <taxon>Euteleostomi</taxon>
        <taxon>Actinopterygii</taxon>
        <taxon>Chondrostei</taxon>
        <taxon>Acipenseriformes</taxon>
        <taxon>Acipenseridae</taxon>
        <taxon>Acipenser</taxon>
    </lineage>
</organism>
<feature type="region of interest" description="Disordered" evidence="4">
    <location>
        <begin position="929"/>
        <end position="948"/>
    </location>
</feature>
<dbReference type="PROSITE" id="PS50235">
    <property type="entry name" value="USP_3"/>
    <property type="match status" value="1"/>
</dbReference>
<feature type="compositionally biased region" description="Polar residues" evidence="4">
    <location>
        <begin position="667"/>
        <end position="692"/>
    </location>
</feature>
<keyword evidence="3 6" id="KW-0378">Hydrolase</keyword>
<feature type="region of interest" description="Disordered" evidence="4">
    <location>
        <begin position="394"/>
        <end position="618"/>
    </location>
</feature>
<evidence type="ECO:0000313" key="7">
    <source>
        <dbReference type="Proteomes" id="UP001230051"/>
    </source>
</evidence>
<evidence type="ECO:0000256" key="2">
    <source>
        <dbReference type="ARBA" id="ARBA00022786"/>
    </source>
</evidence>
<dbReference type="AlphaFoldDB" id="A0AAD8LV12"/>
<evidence type="ECO:0000256" key="1">
    <source>
        <dbReference type="ARBA" id="ARBA00009085"/>
    </source>
</evidence>
<feature type="region of interest" description="Disordered" evidence="4">
    <location>
        <begin position="1048"/>
        <end position="1106"/>
    </location>
</feature>
<dbReference type="Proteomes" id="UP001230051">
    <property type="component" value="Unassembled WGS sequence"/>
</dbReference>
<evidence type="ECO:0000313" key="6">
    <source>
        <dbReference type="EMBL" id="KAK1175737.1"/>
    </source>
</evidence>
<feature type="compositionally biased region" description="Polar residues" evidence="4">
    <location>
        <begin position="503"/>
        <end position="516"/>
    </location>
</feature>
<dbReference type="InterPro" id="IPR028889">
    <property type="entry name" value="USP"/>
</dbReference>
<comment type="similarity">
    <text evidence="1">Belongs to the peptidase C19 family.</text>
</comment>
<feature type="domain" description="USP" evidence="5">
    <location>
        <begin position="30"/>
        <end position="351"/>
    </location>
</feature>
<feature type="region of interest" description="Disordered" evidence="4">
    <location>
        <begin position="808"/>
        <end position="837"/>
    </location>
</feature>
<dbReference type="GO" id="GO:0010996">
    <property type="term" value="P:response to auditory stimulus"/>
    <property type="evidence" value="ECO:0007669"/>
    <property type="project" value="TreeGrafter"/>
</dbReference>
<feature type="compositionally biased region" description="Basic and acidic residues" evidence="4">
    <location>
        <begin position="634"/>
        <end position="657"/>
    </location>
</feature>
<dbReference type="SUPFAM" id="SSF54001">
    <property type="entry name" value="Cysteine proteinases"/>
    <property type="match status" value="1"/>
</dbReference>